<evidence type="ECO:0000313" key="5">
    <source>
        <dbReference type="Proteomes" id="UP001161017"/>
    </source>
</evidence>
<dbReference type="SUPFAM" id="SSF49785">
    <property type="entry name" value="Galactose-binding domain-like"/>
    <property type="match status" value="1"/>
</dbReference>
<feature type="domain" description="PITH" evidence="3">
    <location>
        <begin position="8"/>
        <end position="213"/>
    </location>
</feature>
<reference evidence="4" key="1">
    <citation type="journal article" date="2023" name="Genome Biol. Evol.">
        <title>First Whole Genome Sequence and Flow Cytometry Genome Size Data for the Lichen-Forming Fungus Ramalina farinacea (Ascomycota).</title>
        <authorList>
            <person name="Llewellyn T."/>
            <person name="Mian S."/>
            <person name="Hill R."/>
            <person name="Leitch I.J."/>
            <person name="Gaya E."/>
        </authorList>
    </citation>
    <scope>NUCLEOTIDE SEQUENCE</scope>
    <source>
        <strain evidence="4">LIQ254RAFAR</strain>
    </source>
</reference>
<protein>
    <submittedName>
        <fullName evidence="4">Thioredoxin-like protein 1</fullName>
    </submittedName>
</protein>
<dbReference type="InterPro" id="IPR037047">
    <property type="entry name" value="PITH_dom_sf"/>
</dbReference>
<gene>
    <name evidence="4" type="primary">txl1</name>
    <name evidence="4" type="ORF">OHK93_002334</name>
</gene>
<evidence type="ECO:0000259" key="3">
    <source>
        <dbReference type="PROSITE" id="PS51532"/>
    </source>
</evidence>
<keyword evidence="2" id="KW-1015">Disulfide bond</keyword>
<dbReference type="Gene3D" id="2.60.120.470">
    <property type="entry name" value="PITH domain"/>
    <property type="match status" value="1"/>
</dbReference>
<evidence type="ECO:0000313" key="4">
    <source>
        <dbReference type="EMBL" id="MDI1491127.1"/>
    </source>
</evidence>
<dbReference type="PROSITE" id="PS51532">
    <property type="entry name" value="PITH"/>
    <property type="match status" value="1"/>
</dbReference>
<dbReference type="EMBL" id="JAPUFD010000013">
    <property type="protein sequence ID" value="MDI1491127.1"/>
    <property type="molecule type" value="Genomic_DNA"/>
</dbReference>
<dbReference type="AlphaFoldDB" id="A0AA43QRC1"/>
<organism evidence="4 5">
    <name type="scientific">Ramalina farinacea</name>
    <dbReference type="NCBI Taxonomy" id="258253"/>
    <lineage>
        <taxon>Eukaryota</taxon>
        <taxon>Fungi</taxon>
        <taxon>Dikarya</taxon>
        <taxon>Ascomycota</taxon>
        <taxon>Pezizomycotina</taxon>
        <taxon>Lecanoromycetes</taxon>
        <taxon>OSLEUM clade</taxon>
        <taxon>Lecanoromycetidae</taxon>
        <taxon>Lecanorales</taxon>
        <taxon>Lecanorineae</taxon>
        <taxon>Ramalinaceae</taxon>
        <taxon>Ramalina</taxon>
    </lineage>
</organism>
<evidence type="ECO:0000256" key="2">
    <source>
        <dbReference type="ARBA" id="ARBA00023157"/>
    </source>
</evidence>
<comment type="similarity">
    <text evidence="1">Belongs to the thioredoxin family.</text>
</comment>
<comment type="caution">
    <text evidence="4">The sequence shown here is derived from an EMBL/GenBank/DDBJ whole genome shotgun (WGS) entry which is preliminary data.</text>
</comment>
<accession>A0AA43QRC1</accession>
<dbReference type="Pfam" id="PF06201">
    <property type="entry name" value="PITH"/>
    <property type="match status" value="1"/>
</dbReference>
<dbReference type="InterPro" id="IPR010400">
    <property type="entry name" value="PITH_dom"/>
</dbReference>
<dbReference type="Proteomes" id="UP001161017">
    <property type="component" value="Unassembled WGS sequence"/>
</dbReference>
<dbReference type="InterPro" id="IPR008979">
    <property type="entry name" value="Galactose-bd-like_sf"/>
</dbReference>
<dbReference type="PANTHER" id="PTHR46115">
    <property type="entry name" value="THIOREDOXIN-LIKE PROTEIN 1"/>
    <property type="match status" value="1"/>
</dbReference>
<keyword evidence="5" id="KW-1185">Reference proteome</keyword>
<proteinExistence type="inferred from homology"/>
<name>A0AA43QRC1_9LECA</name>
<evidence type="ECO:0000256" key="1">
    <source>
        <dbReference type="ARBA" id="ARBA00008987"/>
    </source>
</evidence>
<dbReference type="GO" id="GO:0005737">
    <property type="term" value="C:cytoplasm"/>
    <property type="evidence" value="ECO:0007669"/>
    <property type="project" value="UniProtKB-ARBA"/>
</dbReference>
<sequence length="213" mass="23602">MGGSAAWSALSPPKGYDDVTDQVDVRGLELLNFDNECGGPRVLFGSHIPSGLDAGKSKAETSSKGDEEGKDWVESDIDEQLMLFIPFQSTLKVRSLQITSVIPRSSDEDDEVPMRPKTVKIYSNRANVLGFDEADDLPATQSITLKPEDWDEKTGTAKVELRFVKFQNIYSLVIFVVDGEGDGEKVRIDRIRVVGEKGEAREQKKLEKVGEHE</sequence>